<dbReference type="RefSeq" id="WP_376852070.1">
    <property type="nucleotide sequence ID" value="NZ_JBHSMF010000010.1"/>
</dbReference>
<proteinExistence type="predicted"/>
<sequence>MDPRWQPPLEHPPGLDLPTPEARGLFAAGWHADAAECRIVNLADQSQQLVSPETWRALRELHASVPVQLTFA</sequence>
<evidence type="ECO:0000313" key="1">
    <source>
        <dbReference type="EMBL" id="MFC5499821.1"/>
    </source>
</evidence>
<dbReference type="EMBL" id="JBHSMF010000010">
    <property type="protein sequence ID" value="MFC5499821.1"/>
    <property type="molecule type" value="Genomic_DNA"/>
</dbReference>
<protein>
    <submittedName>
        <fullName evidence="1">Uncharacterized protein</fullName>
    </submittedName>
</protein>
<evidence type="ECO:0000313" key="2">
    <source>
        <dbReference type="Proteomes" id="UP001596037"/>
    </source>
</evidence>
<comment type="caution">
    <text evidence="1">The sequence shown here is derived from an EMBL/GenBank/DDBJ whole genome shotgun (WGS) entry which is preliminary data.</text>
</comment>
<organism evidence="1 2">
    <name type="scientific">Caenimonas terrae</name>
    <dbReference type="NCBI Taxonomy" id="696074"/>
    <lineage>
        <taxon>Bacteria</taxon>
        <taxon>Pseudomonadati</taxon>
        <taxon>Pseudomonadota</taxon>
        <taxon>Betaproteobacteria</taxon>
        <taxon>Burkholderiales</taxon>
        <taxon>Comamonadaceae</taxon>
        <taxon>Caenimonas</taxon>
    </lineage>
</organism>
<name>A0ABW0NHD8_9BURK</name>
<gene>
    <name evidence="1" type="ORF">ACFPOE_19930</name>
</gene>
<reference evidence="2" key="1">
    <citation type="journal article" date="2019" name="Int. J. Syst. Evol. Microbiol.">
        <title>The Global Catalogue of Microorganisms (GCM) 10K type strain sequencing project: providing services to taxonomists for standard genome sequencing and annotation.</title>
        <authorList>
            <consortium name="The Broad Institute Genomics Platform"/>
            <consortium name="The Broad Institute Genome Sequencing Center for Infectious Disease"/>
            <person name="Wu L."/>
            <person name="Ma J."/>
        </authorList>
    </citation>
    <scope>NUCLEOTIDE SEQUENCE [LARGE SCALE GENOMIC DNA]</scope>
    <source>
        <strain evidence="2">CCUG 57401</strain>
    </source>
</reference>
<accession>A0ABW0NHD8</accession>
<keyword evidence="2" id="KW-1185">Reference proteome</keyword>
<dbReference type="Proteomes" id="UP001596037">
    <property type="component" value="Unassembled WGS sequence"/>
</dbReference>